<gene>
    <name evidence="11" type="primary">il7r</name>
</gene>
<feature type="domain" description="Fibronectin type-III" evidence="10">
    <location>
        <begin position="78"/>
        <end position="180"/>
    </location>
</feature>
<sequence>TRQNNLTCWLLGGGDHEDDEDEGDSIKKMTLCSRIICEEVHGNSICTTAKPVVDFNLTVELKTGGRISTMVNLRKIVKPKPPQVQNVTFNLKTHQVLIHINTAYHKDYLSVEDLLFQLHIWTIGNDMIQNVSSADTMQIDLDHLQRDTQYHVAVRSISAKYTQSSWSEWSQTLTFITPAGEVSCSRSAGDQDLRSALQNVVYRLMACLVFAVLPLCPHFGFFCFLCRIFSFMWPNIPRPKDTLVHICKPNKGLLLNFSPEEFSSLRVCPVEKIWSCEDPEPSVLHVDRSQSGDPSSTQSSDCRSTTSVSTEELELSALLSWASSEGGGSLHSASPLPPPPEQNEGCGVNPQEEAYVTMSSFYQIK</sequence>
<reference evidence="11" key="1">
    <citation type="submission" date="2021-04" db="EMBL/GenBank/DDBJ databases">
        <authorList>
            <consortium name="Wellcome Sanger Institute Data Sharing"/>
        </authorList>
    </citation>
    <scope>NUCLEOTIDE SEQUENCE [LARGE SCALE GENOMIC DNA]</scope>
</reference>
<keyword evidence="3" id="KW-0732">Signal</keyword>
<dbReference type="CDD" id="cd00063">
    <property type="entry name" value="FN3"/>
    <property type="match status" value="1"/>
</dbReference>
<dbReference type="PANTHER" id="PTHR23037:SF27">
    <property type="entry name" value="INTERLEUKIN-7 RECEPTOR SUBUNIT ALPHA"/>
    <property type="match status" value="1"/>
</dbReference>
<evidence type="ECO:0000256" key="8">
    <source>
        <dbReference type="SAM" id="MobiDB-lite"/>
    </source>
</evidence>
<keyword evidence="7" id="KW-0325">Glycoprotein</keyword>
<dbReference type="AlphaFoldDB" id="A0A665TLZ9"/>
<dbReference type="PROSITE" id="PS01355">
    <property type="entry name" value="HEMATOPO_REC_S_F1"/>
    <property type="match status" value="1"/>
</dbReference>
<evidence type="ECO:0000256" key="3">
    <source>
        <dbReference type="ARBA" id="ARBA00022729"/>
    </source>
</evidence>
<keyword evidence="6" id="KW-0675">Receptor</keyword>
<accession>A0A665TLZ9</accession>
<reference evidence="11" key="3">
    <citation type="submission" date="2025-09" db="UniProtKB">
        <authorList>
            <consortium name="Ensembl"/>
        </authorList>
    </citation>
    <scope>IDENTIFICATION</scope>
</reference>
<evidence type="ECO:0000256" key="4">
    <source>
        <dbReference type="ARBA" id="ARBA00022989"/>
    </source>
</evidence>
<feature type="region of interest" description="Disordered" evidence="8">
    <location>
        <begin position="284"/>
        <end position="304"/>
    </location>
</feature>
<dbReference type="InterPro" id="IPR013783">
    <property type="entry name" value="Ig-like_fold"/>
</dbReference>
<evidence type="ECO:0000313" key="12">
    <source>
        <dbReference type="Proteomes" id="UP000472264"/>
    </source>
</evidence>
<name>A0A665TLZ9_ECHNA</name>
<feature type="transmembrane region" description="Helical" evidence="9">
    <location>
        <begin position="200"/>
        <end position="230"/>
    </location>
</feature>
<dbReference type="PROSITE" id="PS50853">
    <property type="entry name" value="FN3"/>
    <property type="match status" value="1"/>
</dbReference>
<keyword evidence="4 9" id="KW-1133">Transmembrane helix</keyword>
<evidence type="ECO:0000259" key="10">
    <source>
        <dbReference type="PROSITE" id="PS50853"/>
    </source>
</evidence>
<dbReference type="GO" id="GO:0009897">
    <property type="term" value="C:external side of plasma membrane"/>
    <property type="evidence" value="ECO:0007669"/>
    <property type="project" value="TreeGrafter"/>
</dbReference>
<keyword evidence="12" id="KW-1185">Reference proteome</keyword>
<dbReference type="InterPro" id="IPR003531">
    <property type="entry name" value="Hempt_rcpt_S_F1_CS"/>
</dbReference>
<proteinExistence type="predicted"/>
<keyword evidence="2 9" id="KW-0812">Transmembrane</keyword>
<evidence type="ECO:0000313" key="11">
    <source>
        <dbReference type="Ensembl" id="ENSENLP00000007147.1"/>
    </source>
</evidence>
<evidence type="ECO:0000256" key="1">
    <source>
        <dbReference type="ARBA" id="ARBA00004479"/>
    </source>
</evidence>
<feature type="region of interest" description="Disordered" evidence="8">
    <location>
        <begin position="324"/>
        <end position="350"/>
    </location>
</feature>
<dbReference type="InParanoid" id="A0A665TLZ9"/>
<keyword evidence="5 9" id="KW-0472">Membrane</keyword>
<evidence type="ECO:0000256" key="7">
    <source>
        <dbReference type="ARBA" id="ARBA00023180"/>
    </source>
</evidence>
<dbReference type="GO" id="GO:0030097">
    <property type="term" value="P:hemopoiesis"/>
    <property type="evidence" value="ECO:0007669"/>
    <property type="project" value="TreeGrafter"/>
</dbReference>
<evidence type="ECO:0000256" key="5">
    <source>
        <dbReference type="ARBA" id="ARBA00023136"/>
    </source>
</evidence>
<dbReference type="GO" id="GO:0004896">
    <property type="term" value="F:cytokine receptor activity"/>
    <property type="evidence" value="ECO:0007669"/>
    <property type="project" value="InterPro"/>
</dbReference>
<dbReference type="FunCoup" id="A0A665TLZ9">
    <property type="interactions" value="709"/>
</dbReference>
<dbReference type="Gene3D" id="2.60.40.10">
    <property type="entry name" value="Immunoglobulins"/>
    <property type="match status" value="1"/>
</dbReference>
<dbReference type="Ensembl" id="ENSENLT00000007455.1">
    <property type="protein sequence ID" value="ENSENLP00000007147.1"/>
    <property type="gene ID" value="ENSENLG00000003409.1"/>
</dbReference>
<dbReference type="PANTHER" id="PTHR23037">
    <property type="entry name" value="CYTOKINE RECEPTOR"/>
    <property type="match status" value="1"/>
</dbReference>
<dbReference type="GO" id="GO:0046427">
    <property type="term" value="P:positive regulation of receptor signaling pathway via JAK-STAT"/>
    <property type="evidence" value="ECO:0007669"/>
    <property type="project" value="TreeGrafter"/>
</dbReference>
<evidence type="ECO:0000256" key="9">
    <source>
        <dbReference type="SAM" id="Phobius"/>
    </source>
</evidence>
<organism evidence="11 12">
    <name type="scientific">Echeneis naucrates</name>
    <name type="common">Live sharksucker</name>
    <dbReference type="NCBI Taxonomy" id="173247"/>
    <lineage>
        <taxon>Eukaryota</taxon>
        <taxon>Metazoa</taxon>
        <taxon>Chordata</taxon>
        <taxon>Craniata</taxon>
        <taxon>Vertebrata</taxon>
        <taxon>Euteleostomi</taxon>
        <taxon>Actinopterygii</taxon>
        <taxon>Neopterygii</taxon>
        <taxon>Teleostei</taxon>
        <taxon>Neoteleostei</taxon>
        <taxon>Acanthomorphata</taxon>
        <taxon>Carangaria</taxon>
        <taxon>Carangiformes</taxon>
        <taxon>Echeneidae</taxon>
        <taxon>Echeneis</taxon>
    </lineage>
</organism>
<dbReference type="SUPFAM" id="SSF49265">
    <property type="entry name" value="Fibronectin type III"/>
    <property type="match status" value="1"/>
</dbReference>
<feature type="compositionally biased region" description="Low complexity" evidence="8">
    <location>
        <begin position="324"/>
        <end position="334"/>
    </location>
</feature>
<dbReference type="Proteomes" id="UP000472264">
    <property type="component" value="Chromosome 12"/>
</dbReference>
<feature type="compositionally biased region" description="Low complexity" evidence="8">
    <location>
        <begin position="291"/>
        <end position="304"/>
    </location>
</feature>
<reference evidence="11" key="2">
    <citation type="submission" date="2025-08" db="UniProtKB">
        <authorList>
            <consortium name="Ensembl"/>
        </authorList>
    </citation>
    <scope>IDENTIFICATION</scope>
</reference>
<dbReference type="OMA" id="QIHRVDD"/>
<evidence type="ECO:0000256" key="2">
    <source>
        <dbReference type="ARBA" id="ARBA00022692"/>
    </source>
</evidence>
<dbReference type="InterPro" id="IPR036116">
    <property type="entry name" value="FN3_sf"/>
</dbReference>
<dbReference type="InterPro" id="IPR003961">
    <property type="entry name" value="FN3_dom"/>
</dbReference>
<comment type="subcellular location">
    <subcellularLocation>
        <location evidence="1">Membrane</location>
        <topology evidence="1">Single-pass type I membrane protein</topology>
    </subcellularLocation>
</comment>
<evidence type="ECO:0000256" key="6">
    <source>
        <dbReference type="ARBA" id="ARBA00023170"/>
    </source>
</evidence>
<protein>
    <recommendedName>
        <fullName evidence="10">Fibronectin type-III domain-containing protein</fullName>
    </recommendedName>
</protein>